<accession>D8IPH5</accession>
<keyword evidence="4" id="KW-1185">Reference proteome</keyword>
<reference evidence="3 4" key="1">
    <citation type="submission" date="2010-04" db="EMBL/GenBank/DDBJ databases">
        <title>The genome of Herbaspirillum seropedicae SmR1, an endophytic, nitrogen-fixing, plant-growth promoting beta-Proteobacteria.</title>
        <authorList>
            <person name="Pedrosa F.O."/>
            <person name="Monteiro R.A."/>
            <person name="Wassem R."/>
            <person name="Cruz L.M."/>
            <person name="Ayub R.A."/>
            <person name="Colauto N.B."/>
            <person name="Fernandez M.A."/>
            <person name="Fungaro M.H.P."/>
            <person name="Grisard E.C."/>
            <person name="Hungria M."/>
            <person name="Madeira H.M.F."/>
            <person name="Nodari R.O."/>
            <person name="Osaku C.A."/>
            <person name="Petzl-Erler M.L."/>
            <person name="Terenzi H."/>
            <person name="Vieira L.G.E."/>
            <person name="Almeida M.I.M."/>
            <person name="Alves L.R."/>
            <person name="Arantes O.M.N."/>
            <person name="Balsanelli E."/>
            <person name="Barcellos F.G."/>
            <person name="Baura V.A."/>
            <person name="Binde D.R."/>
            <person name="Campo R.J."/>
            <person name="Chubatsu L.S."/>
            <person name="Chueire L.M.O."/>
            <person name="Ciferri R.R."/>
            <person name="Correa L.C."/>
            <person name="da Conceicao Silva J.L."/>
            <person name="Dabul A.N.G."/>
            <person name="Dambros B.P."/>
            <person name="Faoro H."/>
            <person name="Favetti A."/>
            <person name="Friedermann G."/>
            <person name="Furlaneto M.C."/>
            <person name="Gasques L.S."/>
            <person name="Gimenes C.C.T."/>
            <person name="Gioppo N.M.R."/>
            <person name="Glienke-Blanco C."/>
            <person name="Godoy L.P."/>
            <person name="Guerra M.P."/>
            <person name="Karp S."/>
            <person name="Kava-Cordeiro V."/>
            <person name="Margarido V.P."/>
            <person name="Mathioni S.M."/>
            <person name="Menck-Soares M.A."/>
            <person name="Murace N.K."/>
            <person name="Nicolas M.F."/>
            <person name="Oliveira C.E.C."/>
            <person name="Pagnan N.A.B."/>
            <person name="Pamphile J.A."/>
            <person name="Patussi E.V."/>
            <person name="Pereira L.F.P."/>
            <person name="Pereira-Ferrari L."/>
            <person name="Pinto F.G.S."/>
            <person name="Precoma C."/>
            <person name="Prioli A.J."/>
            <person name="Prioli S.M.A.P."/>
            <person name="Raittz R.T."/>
            <person name="Ramos H.J.O."/>
            <person name="Ribeiro E.M.S.F."/>
            <person name="Rigo L.U."/>
            <person name="Rocha C.L.M.S.C."/>
            <person name="Rocha S.N."/>
            <person name="Santos K."/>
            <person name="Satori D."/>
            <person name="Silva A.G."/>
            <person name="Simao R.C.G."/>
            <person name="Soares M.A.M."/>
            <person name="Souza E.M."/>
            <person name="Steffens M.B.R."/>
            <person name="Steindel M."/>
            <person name="Tadra-Sfeir M.Z."/>
            <person name="Takahashi E.K."/>
            <person name="Torres R.A."/>
            <person name="Valle J.S."/>
            <person name="Vernal J.I."/>
            <person name="Vilas-Boas L.A."/>
            <person name="Watanabe M.A.E."/>
            <person name="Weiss V.A."/>
            <person name="Yates M.A."/>
            <person name="Souza E.M."/>
        </authorList>
    </citation>
    <scope>NUCLEOTIDE SEQUENCE [LARGE SCALE GENOMIC DNA]</scope>
    <source>
        <strain evidence="3 4">SmR1</strain>
    </source>
</reference>
<proteinExistence type="predicted"/>
<dbReference type="PANTHER" id="PTHR30466:SF1">
    <property type="entry name" value="FMN REDUCTASE (NADH) RUTF"/>
    <property type="match status" value="1"/>
</dbReference>
<dbReference type="SMART" id="SM00903">
    <property type="entry name" value="Flavin_Reduct"/>
    <property type="match status" value="1"/>
</dbReference>
<feature type="domain" description="Flavin reductase like" evidence="2">
    <location>
        <begin position="9"/>
        <end position="157"/>
    </location>
</feature>
<dbReference type="GO" id="GO:0004497">
    <property type="term" value="F:monooxygenase activity"/>
    <property type="evidence" value="ECO:0007669"/>
    <property type="project" value="UniProtKB-KW"/>
</dbReference>
<dbReference type="eggNOG" id="COG1853">
    <property type="taxonomic scope" value="Bacteria"/>
</dbReference>
<dbReference type="Pfam" id="PF01613">
    <property type="entry name" value="Flavin_Reduct"/>
    <property type="match status" value="1"/>
</dbReference>
<dbReference type="InterPro" id="IPR050268">
    <property type="entry name" value="NADH-dep_flavin_reductase"/>
</dbReference>
<dbReference type="GO" id="GO:0006208">
    <property type="term" value="P:pyrimidine nucleobase catabolic process"/>
    <property type="evidence" value="ECO:0007669"/>
    <property type="project" value="TreeGrafter"/>
</dbReference>
<dbReference type="SUPFAM" id="SSF50475">
    <property type="entry name" value="FMN-binding split barrel"/>
    <property type="match status" value="1"/>
</dbReference>
<dbReference type="HOGENOM" id="CLU_059021_2_2_4"/>
<evidence type="ECO:0000313" key="3">
    <source>
        <dbReference type="EMBL" id="ADJ62995.1"/>
    </source>
</evidence>
<dbReference type="InterPro" id="IPR012349">
    <property type="entry name" value="Split_barrel_FMN-bd"/>
</dbReference>
<dbReference type="OrthoDB" id="8525727at2"/>
<evidence type="ECO:0000313" key="4">
    <source>
        <dbReference type="Proteomes" id="UP000000329"/>
    </source>
</evidence>
<dbReference type="InterPro" id="IPR002563">
    <property type="entry name" value="Flavin_Rdtase-like_dom"/>
</dbReference>
<gene>
    <name evidence="3" type="ordered locus">Hsero_1480</name>
</gene>
<dbReference type="EC" id="1.6.-.-" evidence="3"/>
<keyword evidence="3" id="KW-0503">Monooxygenase</keyword>
<name>D8IPH5_HERSS</name>
<dbReference type="KEGG" id="hse:Hsero_1480"/>
<evidence type="ECO:0000259" key="2">
    <source>
        <dbReference type="SMART" id="SM00903"/>
    </source>
</evidence>
<dbReference type="GeneID" id="29391314"/>
<dbReference type="Proteomes" id="UP000000329">
    <property type="component" value="Chromosome"/>
</dbReference>
<sequence>MKQDFRDAMARLSAAVNIITTDGPAGRAAMTVSAVSSVSDEPATVLVCINVSSAAHPILVGNGRLCINILAAHHEDVARIIAGMTGLAAEERMAQVRWEMGDYGQPVLPDALAVLEGDIVLQQQTGTHSVLFVEIRHIRLAAAQADGLAYFGRRFHRIAAGVAVAA</sequence>
<dbReference type="Gene3D" id="2.30.110.10">
    <property type="entry name" value="Electron Transport, Fmn-binding Protein, Chain A"/>
    <property type="match status" value="1"/>
</dbReference>
<dbReference type="STRING" id="757424.Hsero_1480"/>
<evidence type="ECO:0000256" key="1">
    <source>
        <dbReference type="ARBA" id="ARBA00023002"/>
    </source>
</evidence>
<organism evidence="3 4">
    <name type="scientific">Herbaspirillum seropedicae (strain SmR1)</name>
    <dbReference type="NCBI Taxonomy" id="757424"/>
    <lineage>
        <taxon>Bacteria</taxon>
        <taxon>Pseudomonadati</taxon>
        <taxon>Pseudomonadota</taxon>
        <taxon>Betaproteobacteria</taxon>
        <taxon>Burkholderiales</taxon>
        <taxon>Oxalobacteraceae</taxon>
        <taxon>Herbaspirillum</taxon>
    </lineage>
</organism>
<dbReference type="GO" id="GO:0010181">
    <property type="term" value="F:FMN binding"/>
    <property type="evidence" value="ECO:0007669"/>
    <property type="project" value="InterPro"/>
</dbReference>
<dbReference type="PANTHER" id="PTHR30466">
    <property type="entry name" value="FLAVIN REDUCTASE"/>
    <property type="match status" value="1"/>
</dbReference>
<dbReference type="AlphaFoldDB" id="D8IPH5"/>
<protein>
    <submittedName>
        <fullName evidence="3">4-hydroxyphenylacetate 3-monooxygenase small chain protein</fullName>
        <ecNumber evidence="3">1.6.-.-</ecNumber>
    </submittedName>
</protein>
<dbReference type="GO" id="GO:0042602">
    <property type="term" value="F:riboflavin reductase (NADPH) activity"/>
    <property type="evidence" value="ECO:0007669"/>
    <property type="project" value="TreeGrafter"/>
</dbReference>
<dbReference type="RefSeq" id="WP_013233498.1">
    <property type="nucleotide sequence ID" value="NC_014323.1"/>
</dbReference>
<keyword evidence="1 3" id="KW-0560">Oxidoreductase</keyword>
<dbReference type="EMBL" id="CP002039">
    <property type="protein sequence ID" value="ADJ62995.1"/>
    <property type="molecule type" value="Genomic_DNA"/>
</dbReference>